<dbReference type="InterPro" id="IPR013491">
    <property type="entry name" value="Tape_meas_N"/>
</dbReference>
<evidence type="ECO:0000256" key="2">
    <source>
        <dbReference type="SAM" id="MobiDB-lite"/>
    </source>
</evidence>
<protein>
    <submittedName>
        <fullName evidence="4">Tape measure domain-containing protein</fullName>
    </submittedName>
</protein>
<dbReference type="AlphaFoldDB" id="A0A1G5BDV8"/>
<gene>
    <name evidence="4" type="ORF">SAMN05660710_00104</name>
</gene>
<dbReference type="NCBIfam" id="TIGR02675">
    <property type="entry name" value="tape_meas_nterm"/>
    <property type="match status" value="1"/>
</dbReference>
<dbReference type="RefSeq" id="WP_090739572.1">
    <property type="nucleotide sequence ID" value="NZ_FMVT01000001.1"/>
</dbReference>
<feature type="region of interest" description="Disordered" evidence="2">
    <location>
        <begin position="710"/>
        <end position="743"/>
    </location>
</feature>
<organism evidence="4 5">
    <name type="scientific">Paracoccus tibetensis</name>
    <dbReference type="NCBI Taxonomy" id="336292"/>
    <lineage>
        <taxon>Bacteria</taxon>
        <taxon>Pseudomonadati</taxon>
        <taxon>Pseudomonadota</taxon>
        <taxon>Alphaproteobacteria</taxon>
        <taxon>Rhodobacterales</taxon>
        <taxon>Paracoccaceae</taxon>
        <taxon>Paracoccus</taxon>
    </lineage>
</organism>
<feature type="compositionally biased region" description="Gly residues" evidence="2">
    <location>
        <begin position="717"/>
        <end position="737"/>
    </location>
</feature>
<accession>A0A1G5BDV8</accession>
<evidence type="ECO:0000259" key="3">
    <source>
        <dbReference type="Pfam" id="PF20155"/>
    </source>
</evidence>
<name>A0A1G5BDV8_9RHOB</name>
<dbReference type="OrthoDB" id="7311517at2"/>
<dbReference type="STRING" id="336292.SAMN05660710_00104"/>
<dbReference type="EMBL" id="FMVT01000001">
    <property type="protein sequence ID" value="SCX88321.1"/>
    <property type="molecule type" value="Genomic_DNA"/>
</dbReference>
<sequence length="1014" mass="106014">MATDLEKLVVQLSADIKGYEREMRKASGVTNRQAREIENRFRQMNRNLDGIGASAARSLIAPFTGIAAALGGRELIRMTSAWTDLTSRVNNAAGSMEAGNDVMKRVSEMARRTYSDLTQTAEGYLAFSTTLTELGVSTSQQLDFVESLNNALVVSGAKGQTAERVMSALSKAMALGSLQGDNLNTVIDSGGRVSQALAESMGVTTMELRKLGSEGKIGRREILGIATEMEKLRAEAAEMPGTIQDGFMLLNNALFEYIGTGDDAVGMSRRIAEALELIADNFDTVADAGLKVAAVLAAAFIGRSIGGMIAKLGTATGALLRFAAAMRAAGTIGSIGTSIAGVGAAAGPVGALLAGVVAGGMIIVSDRARDAEARTSELRKELEDLGLYAPGVATDINDLAESVDGIGTEEQLERIARLKRGLEDLKGTGGLGELLFGDSSELGKVIADMDQAASWPWLNGILNDFEQSDAPIMKVLRDLAREFKDGKVTAEELAAAVAQVDLSSLSDKAAGLVAELLDVSRAADGATTLLTGLEASPAFEAAAASVADARQEMERLAALEGFLAPIQSEIADLIRDFEDGQRSADDTKAALQAIERANPDFGPFISKIILAIGWLQSLRAEAVAARAATASVGGGAGAGEDEGTVDERQGAATAAFIAEQERLNGLSRERQDIERRTARILDEAAKAGAALTAEEAERLAIAQAAADARRGEEGRAARGGGGRGARGGGRSGRGGGKPRTDYADEVIKVREAIRAHEDEARALNESALSIEGYADVLTYAHKRMELLVAAQKQGLSVTPQLSAEIDRLAQEYVTAGMAADEARDRHDRFQSALEDFRGTQESVFKGLISGADNFSSALSKVAGKLADMAASRAFDAIWNGGLGQASGNFITRFLGFSAGGYTGPGGKHDPAGIVHKGEYVMDAETVRRAGGPAAFDALRGRLKGYSGGGYVGPAVPRSAIAAPGDVQPRVIIHNNAPGVEVTPQYTTRGEVQLMITKGIGASQRAADDQRYLGG</sequence>
<feature type="domain" description="Tape measure protein N-terminal" evidence="3">
    <location>
        <begin position="73"/>
        <end position="260"/>
    </location>
</feature>
<proteinExistence type="predicted"/>
<keyword evidence="5" id="KW-1185">Reference proteome</keyword>
<evidence type="ECO:0000256" key="1">
    <source>
        <dbReference type="SAM" id="Coils"/>
    </source>
</evidence>
<reference evidence="4 5" key="1">
    <citation type="submission" date="2016-10" db="EMBL/GenBank/DDBJ databases">
        <authorList>
            <person name="de Groot N.N."/>
        </authorList>
    </citation>
    <scope>NUCLEOTIDE SEQUENCE [LARGE SCALE GENOMIC DNA]</scope>
    <source>
        <strain evidence="4 5">CGMCC 1.8925</strain>
    </source>
</reference>
<dbReference type="Pfam" id="PF20155">
    <property type="entry name" value="TMP_3"/>
    <property type="match status" value="1"/>
</dbReference>
<keyword evidence="1" id="KW-0175">Coiled coil</keyword>
<evidence type="ECO:0000313" key="4">
    <source>
        <dbReference type="EMBL" id="SCX88321.1"/>
    </source>
</evidence>
<feature type="coiled-coil region" evidence="1">
    <location>
        <begin position="656"/>
        <end position="683"/>
    </location>
</feature>
<evidence type="ECO:0000313" key="5">
    <source>
        <dbReference type="Proteomes" id="UP000199502"/>
    </source>
</evidence>
<dbReference type="Proteomes" id="UP000199502">
    <property type="component" value="Unassembled WGS sequence"/>
</dbReference>